<comment type="caution">
    <text evidence="1">The sequence shown here is derived from an EMBL/GenBank/DDBJ whole genome shotgun (WGS) entry which is preliminary data.</text>
</comment>
<dbReference type="Proteomes" id="UP001160148">
    <property type="component" value="Unassembled WGS sequence"/>
</dbReference>
<dbReference type="AlphaFoldDB" id="A0AAV0VMI4"/>
<organism evidence="1 2">
    <name type="scientific">Macrosiphum euphorbiae</name>
    <name type="common">potato aphid</name>
    <dbReference type="NCBI Taxonomy" id="13131"/>
    <lineage>
        <taxon>Eukaryota</taxon>
        <taxon>Metazoa</taxon>
        <taxon>Ecdysozoa</taxon>
        <taxon>Arthropoda</taxon>
        <taxon>Hexapoda</taxon>
        <taxon>Insecta</taxon>
        <taxon>Pterygota</taxon>
        <taxon>Neoptera</taxon>
        <taxon>Paraneoptera</taxon>
        <taxon>Hemiptera</taxon>
        <taxon>Sternorrhyncha</taxon>
        <taxon>Aphidomorpha</taxon>
        <taxon>Aphidoidea</taxon>
        <taxon>Aphididae</taxon>
        <taxon>Macrosiphini</taxon>
        <taxon>Macrosiphum</taxon>
    </lineage>
</organism>
<evidence type="ECO:0000313" key="1">
    <source>
        <dbReference type="EMBL" id="CAI6344021.1"/>
    </source>
</evidence>
<dbReference type="EMBL" id="CARXXK010000001">
    <property type="protein sequence ID" value="CAI6344021.1"/>
    <property type="molecule type" value="Genomic_DNA"/>
</dbReference>
<sequence length="98" mass="11620">MITNHNDHCATIHLEPYSKCTEILRLWQCKDKICTEKIKESMSLFIKDENNEHNGPEIVGNIKKNSFIATSIRQLIYQLSNNYKYIENTSHRFVTIRY</sequence>
<proteinExistence type="predicted"/>
<evidence type="ECO:0000313" key="2">
    <source>
        <dbReference type="Proteomes" id="UP001160148"/>
    </source>
</evidence>
<name>A0AAV0VMI4_9HEMI</name>
<gene>
    <name evidence="1" type="ORF">MEUPH1_LOCUS1206</name>
</gene>
<protein>
    <submittedName>
        <fullName evidence="1">Uncharacterized protein</fullName>
    </submittedName>
</protein>
<keyword evidence="2" id="KW-1185">Reference proteome</keyword>
<accession>A0AAV0VMI4</accession>
<reference evidence="1 2" key="1">
    <citation type="submission" date="2023-01" db="EMBL/GenBank/DDBJ databases">
        <authorList>
            <person name="Whitehead M."/>
        </authorList>
    </citation>
    <scope>NUCLEOTIDE SEQUENCE [LARGE SCALE GENOMIC DNA]</scope>
</reference>